<comment type="pathway">
    <text evidence="10">Cell wall biogenesis; peptidoglycan biosynthesis.</text>
</comment>
<evidence type="ECO:0000259" key="12">
    <source>
        <dbReference type="Pfam" id="PF04101"/>
    </source>
</evidence>
<dbReference type="Pfam" id="PF04101">
    <property type="entry name" value="Glyco_tran_28_C"/>
    <property type="match status" value="1"/>
</dbReference>
<dbReference type="GO" id="GO:0009252">
    <property type="term" value="P:peptidoglycan biosynthetic process"/>
    <property type="evidence" value="ECO:0007669"/>
    <property type="project" value="UniProtKB-UniRule"/>
</dbReference>
<feature type="binding site" evidence="10">
    <location>
        <begin position="10"/>
        <end position="12"/>
    </location>
    <ligand>
        <name>UDP-N-acetyl-alpha-D-glucosamine</name>
        <dbReference type="ChEBI" id="CHEBI:57705"/>
    </ligand>
</feature>
<evidence type="ECO:0000313" key="14">
    <source>
        <dbReference type="Proteomes" id="UP000823896"/>
    </source>
</evidence>
<feature type="binding site" evidence="10">
    <location>
        <position position="124"/>
    </location>
    <ligand>
        <name>UDP-N-acetyl-alpha-D-glucosamine</name>
        <dbReference type="ChEBI" id="CHEBI:57705"/>
    </ligand>
</feature>
<keyword evidence="2 10" id="KW-0132">Cell division</keyword>
<comment type="catalytic activity">
    <reaction evidence="10">
        <text>di-trans,octa-cis-undecaprenyl diphospho-N-acetyl-alpha-D-muramoyl-L-alanyl-D-glutamyl-meso-2,6-diaminopimeloyl-D-alanyl-D-alanine + UDP-N-acetyl-alpha-D-glucosamine = di-trans,octa-cis-undecaprenyl diphospho-[N-acetyl-alpha-D-glucosaminyl-(1-&gt;4)]-N-acetyl-alpha-D-muramoyl-L-alanyl-D-glutamyl-meso-2,6-diaminopimeloyl-D-alanyl-D-alanine + UDP + H(+)</text>
        <dbReference type="Rhea" id="RHEA:31227"/>
        <dbReference type="ChEBI" id="CHEBI:15378"/>
        <dbReference type="ChEBI" id="CHEBI:57705"/>
        <dbReference type="ChEBI" id="CHEBI:58223"/>
        <dbReference type="ChEBI" id="CHEBI:61387"/>
        <dbReference type="ChEBI" id="CHEBI:61388"/>
        <dbReference type="EC" id="2.4.1.227"/>
    </reaction>
</comment>
<comment type="caution">
    <text evidence="10">Lacks conserved residue(s) required for the propagation of feature annotation.</text>
</comment>
<evidence type="ECO:0000256" key="7">
    <source>
        <dbReference type="ARBA" id="ARBA00023136"/>
    </source>
</evidence>
<dbReference type="NCBIfam" id="TIGR01133">
    <property type="entry name" value="murG"/>
    <property type="match status" value="1"/>
</dbReference>
<protein>
    <recommendedName>
        <fullName evidence="10">UDP-N-acetylglucosamine--N-acetylmuramyl-(pentapeptide) pyrophosphoryl-undecaprenol N-acetylglucosamine transferase</fullName>
        <ecNumber evidence="10">2.4.1.227</ecNumber>
    </recommendedName>
    <alternativeName>
        <fullName evidence="10">Undecaprenyl-PP-MurNAc-pentapeptide-UDPGlcNAc GlcNAc transferase</fullName>
    </alternativeName>
</protein>
<keyword evidence="4 10" id="KW-0808">Transferase</keyword>
<dbReference type="GO" id="GO:0008360">
    <property type="term" value="P:regulation of cell shape"/>
    <property type="evidence" value="ECO:0007669"/>
    <property type="project" value="UniProtKB-KW"/>
</dbReference>
<dbReference type="InterPro" id="IPR004276">
    <property type="entry name" value="GlycoTrans_28_N"/>
</dbReference>
<sequence>MRMMLVTGGTGGHIYPALALADAAVKRYGKEAEIVFVGNDDRMEATLIPQRGYAFLPLHTSGLVGGIKAKSKAVAQMLMARRKAGGYIKSFQPDIVIGFGGYVSAPVILAAHSLGVKTMIHEQNSIMGKANELVLKKADAIVCCYERVIREEYAEKTRLLGNPRASVAARSAFDEAYFRSLGLDPARPTIMVVMGSLGSSSVNDVMKDALRKVDPHYQVLYVCGRNNPMDPAAFADCPDVHVVNFVEQLAVLPHIDLIICRAGATTLAEVTALGVAAILVPSPYVAHNHQYYNASVLVDAHAAFMIEEKDLCADSLNQAISAIMDDPIRLEEMKVRARELGKPNACADILDWCEELKGGIKK</sequence>
<dbReference type="InterPro" id="IPR006009">
    <property type="entry name" value="GlcNAc_MurG"/>
</dbReference>
<feature type="binding site" evidence="10">
    <location>
        <position position="290"/>
    </location>
    <ligand>
        <name>UDP-N-acetyl-alpha-D-glucosamine</name>
        <dbReference type="ChEBI" id="CHEBI:57705"/>
    </ligand>
</feature>
<keyword evidence="5 10" id="KW-0133">Cell shape</keyword>
<dbReference type="InterPro" id="IPR007235">
    <property type="entry name" value="Glyco_trans_28_C"/>
</dbReference>
<organism evidence="13 14">
    <name type="scientific">Candidatus Merdibacter merdavium</name>
    <dbReference type="NCBI Taxonomy" id="2838692"/>
    <lineage>
        <taxon>Bacteria</taxon>
        <taxon>Bacillati</taxon>
        <taxon>Bacillota</taxon>
        <taxon>Erysipelotrichia</taxon>
        <taxon>Erysipelotrichales</taxon>
        <taxon>Erysipelotrichaceae</taxon>
        <taxon>Merdibacter</taxon>
    </lineage>
</organism>
<dbReference type="Proteomes" id="UP000823896">
    <property type="component" value="Unassembled WGS sequence"/>
</dbReference>
<keyword evidence="8 10" id="KW-0131">Cell cycle</keyword>
<comment type="subcellular location">
    <subcellularLocation>
        <location evidence="10">Cell membrane</location>
        <topology evidence="10">Peripheral membrane protein</topology>
        <orientation evidence="10">Cytoplasmic side</orientation>
    </subcellularLocation>
</comment>
<evidence type="ECO:0000256" key="2">
    <source>
        <dbReference type="ARBA" id="ARBA00022618"/>
    </source>
</evidence>
<dbReference type="GO" id="GO:0050511">
    <property type="term" value="F:undecaprenyldiphospho-muramoylpentapeptide beta-N-acetylglucosaminyltransferase activity"/>
    <property type="evidence" value="ECO:0007669"/>
    <property type="project" value="UniProtKB-UniRule"/>
</dbReference>
<evidence type="ECO:0000259" key="11">
    <source>
        <dbReference type="Pfam" id="PF03033"/>
    </source>
</evidence>
<keyword evidence="3 10" id="KW-0328">Glycosyltransferase</keyword>
<comment type="caution">
    <text evidence="13">The sequence shown here is derived from an EMBL/GenBank/DDBJ whole genome shotgun (WGS) entry which is preliminary data.</text>
</comment>
<evidence type="ECO:0000256" key="1">
    <source>
        <dbReference type="ARBA" id="ARBA00022475"/>
    </source>
</evidence>
<evidence type="ECO:0000256" key="9">
    <source>
        <dbReference type="ARBA" id="ARBA00023316"/>
    </source>
</evidence>
<evidence type="ECO:0000313" key="13">
    <source>
        <dbReference type="EMBL" id="HJC36925.1"/>
    </source>
</evidence>
<keyword evidence="1 10" id="KW-1003">Cell membrane</keyword>
<keyword evidence="9 10" id="KW-0961">Cell wall biogenesis/degradation</keyword>
<dbReference type="GO" id="GO:0005975">
    <property type="term" value="P:carbohydrate metabolic process"/>
    <property type="evidence" value="ECO:0007669"/>
    <property type="project" value="InterPro"/>
</dbReference>
<evidence type="ECO:0000256" key="8">
    <source>
        <dbReference type="ARBA" id="ARBA00023306"/>
    </source>
</evidence>
<name>A0A9D2NR04_9FIRM</name>
<evidence type="ECO:0000256" key="10">
    <source>
        <dbReference type="HAMAP-Rule" id="MF_00033"/>
    </source>
</evidence>
<dbReference type="PANTHER" id="PTHR21015:SF22">
    <property type="entry name" value="GLYCOSYLTRANSFERASE"/>
    <property type="match status" value="1"/>
</dbReference>
<dbReference type="EC" id="2.4.1.227" evidence="10"/>
<gene>
    <name evidence="10 13" type="primary">murG</name>
    <name evidence="13" type="ORF">H9702_07315</name>
</gene>
<dbReference type="Pfam" id="PF03033">
    <property type="entry name" value="Glyco_transf_28"/>
    <property type="match status" value="1"/>
</dbReference>
<dbReference type="GO" id="GO:0005886">
    <property type="term" value="C:plasma membrane"/>
    <property type="evidence" value="ECO:0007669"/>
    <property type="project" value="UniProtKB-SubCell"/>
</dbReference>
<comment type="function">
    <text evidence="10">Cell wall formation. Catalyzes the transfer of a GlcNAc subunit on undecaprenyl-pyrophosphoryl-MurNAc-pentapeptide (lipid intermediate I) to form undecaprenyl-pyrophosphoryl-MurNAc-(pentapeptide)GlcNAc (lipid intermediate II).</text>
</comment>
<reference evidence="13" key="2">
    <citation type="submission" date="2021-04" db="EMBL/GenBank/DDBJ databases">
        <authorList>
            <person name="Gilroy R."/>
        </authorList>
    </citation>
    <scope>NUCLEOTIDE SEQUENCE</scope>
    <source>
        <strain evidence="13">CHK187-11901</strain>
    </source>
</reference>
<dbReference type="EMBL" id="DWWM01000046">
    <property type="protein sequence ID" value="HJC36925.1"/>
    <property type="molecule type" value="Genomic_DNA"/>
</dbReference>
<comment type="similarity">
    <text evidence="10">Belongs to the glycosyltransferase 28 family. MurG subfamily.</text>
</comment>
<feature type="domain" description="Glycosyltransferase family 28 N-terminal" evidence="11">
    <location>
        <begin position="4"/>
        <end position="141"/>
    </location>
</feature>
<evidence type="ECO:0000256" key="5">
    <source>
        <dbReference type="ARBA" id="ARBA00022960"/>
    </source>
</evidence>
<feature type="binding site" evidence="10">
    <location>
        <position position="196"/>
    </location>
    <ligand>
        <name>UDP-N-acetyl-alpha-D-glucosamine</name>
        <dbReference type="ChEBI" id="CHEBI:57705"/>
    </ligand>
</feature>
<dbReference type="GO" id="GO:0051301">
    <property type="term" value="P:cell division"/>
    <property type="evidence" value="ECO:0007669"/>
    <property type="project" value="UniProtKB-KW"/>
</dbReference>
<dbReference type="Gene3D" id="3.40.50.2000">
    <property type="entry name" value="Glycogen Phosphorylase B"/>
    <property type="match status" value="2"/>
</dbReference>
<dbReference type="AlphaFoldDB" id="A0A9D2NR04"/>
<keyword evidence="6 10" id="KW-0573">Peptidoglycan synthesis</keyword>
<feature type="domain" description="Glycosyl transferase family 28 C-terminal" evidence="12">
    <location>
        <begin position="189"/>
        <end position="340"/>
    </location>
</feature>
<keyword evidence="7 10" id="KW-0472">Membrane</keyword>
<reference evidence="13" key="1">
    <citation type="journal article" date="2021" name="PeerJ">
        <title>Extensive microbial diversity within the chicken gut microbiome revealed by metagenomics and culture.</title>
        <authorList>
            <person name="Gilroy R."/>
            <person name="Ravi A."/>
            <person name="Getino M."/>
            <person name="Pursley I."/>
            <person name="Horton D.L."/>
            <person name="Alikhan N.F."/>
            <person name="Baker D."/>
            <person name="Gharbi K."/>
            <person name="Hall N."/>
            <person name="Watson M."/>
            <person name="Adriaenssens E.M."/>
            <person name="Foster-Nyarko E."/>
            <person name="Jarju S."/>
            <person name="Secka A."/>
            <person name="Antonio M."/>
            <person name="Oren A."/>
            <person name="Chaudhuri R.R."/>
            <person name="La Ragione R."/>
            <person name="Hildebrand F."/>
            <person name="Pallen M.J."/>
        </authorList>
    </citation>
    <scope>NUCLEOTIDE SEQUENCE</scope>
    <source>
        <strain evidence="13">CHK187-11901</strain>
    </source>
</reference>
<dbReference type="GO" id="GO:0071555">
    <property type="term" value="P:cell wall organization"/>
    <property type="evidence" value="ECO:0007669"/>
    <property type="project" value="UniProtKB-KW"/>
</dbReference>
<dbReference type="SUPFAM" id="SSF53756">
    <property type="entry name" value="UDP-Glycosyltransferase/glycogen phosphorylase"/>
    <property type="match status" value="1"/>
</dbReference>
<accession>A0A9D2NR04</accession>
<proteinExistence type="inferred from homology"/>
<evidence type="ECO:0000256" key="3">
    <source>
        <dbReference type="ARBA" id="ARBA00022676"/>
    </source>
</evidence>
<dbReference type="PANTHER" id="PTHR21015">
    <property type="entry name" value="UDP-N-ACETYLGLUCOSAMINE--N-ACETYLMURAMYL-(PENTAPEPTIDE) PYROPHOSPHORYL-UNDECAPRENOL N-ACETYLGLUCOSAMINE TRANSFERASE 1"/>
    <property type="match status" value="1"/>
</dbReference>
<evidence type="ECO:0000256" key="6">
    <source>
        <dbReference type="ARBA" id="ARBA00022984"/>
    </source>
</evidence>
<evidence type="ECO:0000256" key="4">
    <source>
        <dbReference type="ARBA" id="ARBA00022679"/>
    </source>
</evidence>
<dbReference type="CDD" id="cd03785">
    <property type="entry name" value="GT28_MurG"/>
    <property type="match status" value="1"/>
</dbReference>
<dbReference type="HAMAP" id="MF_00033">
    <property type="entry name" value="MurG"/>
    <property type="match status" value="1"/>
</dbReference>